<gene>
    <name evidence="1" type="ORF">BJ508DRAFT_198749</name>
</gene>
<dbReference type="EMBL" id="ML120283">
    <property type="protein sequence ID" value="RPA70543.1"/>
    <property type="molecule type" value="Genomic_DNA"/>
</dbReference>
<accession>A0A3N4H6A9</accession>
<reference evidence="1 2" key="1">
    <citation type="journal article" date="2018" name="Nat. Ecol. Evol.">
        <title>Pezizomycetes genomes reveal the molecular basis of ectomycorrhizal truffle lifestyle.</title>
        <authorList>
            <person name="Murat C."/>
            <person name="Payen T."/>
            <person name="Noel B."/>
            <person name="Kuo A."/>
            <person name="Morin E."/>
            <person name="Chen J."/>
            <person name="Kohler A."/>
            <person name="Krizsan K."/>
            <person name="Balestrini R."/>
            <person name="Da Silva C."/>
            <person name="Montanini B."/>
            <person name="Hainaut M."/>
            <person name="Levati E."/>
            <person name="Barry K.W."/>
            <person name="Belfiori B."/>
            <person name="Cichocki N."/>
            <person name="Clum A."/>
            <person name="Dockter R.B."/>
            <person name="Fauchery L."/>
            <person name="Guy J."/>
            <person name="Iotti M."/>
            <person name="Le Tacon F."/>
            <person name="Lindquist E.A."/>
            <person name="Lipzen A."/>
            <person name="Malagnac F."/>
            <person name="Mello A."/>
            <person name="Molinier V."/>
            <person name="Miyauchi S."/>
            <person name="Poulain J."/>
            <person name="Riccioni C."/>
            <person name="Rubini A."/>
            <person name="Sitrit Y."/>
            <person name="Splivallo R."/>
            <person name="Traeger S."/>
            <person name="Wang M."/>
            <person name="Zifcakova L."/>
            <person name="Wipf D."/>
            <person name="Zambonelli A."/>
            <person name="Paolocci F."/>
            <person name="Nowrousian M."/>
            <person name="Ottonello S."/>
            <person name="Baldrian P."/>
            <person name="Spatafora J.W."/>
            <person name="Henrissat B."/>
            <person name="Nagy L.G."/>
            <person name="Aury J.M."/>
            <person name="Wincker P."/>
            <person name="Grigoriev I.V."/>
            <person name="Bonfante P."/>
            <person name="Martin F.M."/>
        </authorList>
    </citation>
    <scope>NUCLEOTIDE SEQUENCE [LARGE SCALE GENOMIC DNA]</scope>
    <source>
        <strain evidence="1 2">RN42</strain>
    </source>
</reference>
<dbReference type="Proteomes" id="UP000275078">
    <property type="component" value="Unassembled WGS sequence"/>
</dbReference>
<keyword evidence="2" id="KW-1185">Reference proteome</keyword>
<sequence>LVDFMLLCHYKVHTDETLSLMDHYLAEFHRLKDVRDIEERLTHFNIPKFHLLVHFTEAIRQFGSPQNWSTEIVEMLLKPQKAAYAGSNK</sequence>
<name>A0A3N4H6A9_ASCIM</name>
<protein>
    <submittedName>
        <fullName evidence="1">Uncharacterized protein</fullName>
    </submittedName>
</protein>
<feature type="non-terminal residue" evidence="1">
    <location>
        <position position="1"/>
    </location>
</feature>
<feature type="non-terminal residue" evidence="1">
    <location>
        <position position="89"/>
    </location>
</feature>
<dbReference type="OrthoDB" id="3252362at2759"/>
<proteinExistence type="predicted"/>
<organism evidence="1 2">
    <name type="scientific">Ascobolus immersus RN42</name>
    <dbReference type="NCBI Taxonomy" id="1160509"/>
    <lineage>
        <taxon>Eukaryota</taxon>
        <taxon>Fungi</taxon>
        <taxon>Dikarya</taxon>
        <taxon>Ascomycota</taxon>
        <taxon>Pezizomycotina</taxon>
        <taxon>Pezizomycetes</taxon>
        <taxon>Pezizales</taxon>
        <taxon>Ascobolaceae</taxon>
        <taxon>Ascobolus</taxon>
    </lineage>
</organism>
<dbReference type="AlphaFoldDB" id="A0A3N4H6A9"/>
<evidence type="ECO:0000313" key="2">
    <source>
        <dbReference type="Proteomes" id="UP000275078"/>
    </source>
</evidence>
<evidence type="ECO:0000313" key="1">
    <source>
        <dbReference type="EMBL" id="RPA70543.1"/>
    </source>
</evidence>